<evidence type="ECO:0000256" key="4">
    <source>
        <dbReference type="ARBA" id="ARBA00022475"/>
    </source>
</evidence>
<evidence type="ECO:0000313" key="9">
    <source>
        <dbReference type="EMBL" id="REE01754.1"/>
    </source>
</evidence>
<dbReference type="Pfam" id="PF01925">
    <property type="entry name" value="TauE"/>
    <property type="match status" value="1"/>
</dbReference>
<comment type="caution">
    <text evidence="9">The sequence shown here is derived from an EMBL/GenBank/DDBJ whole genome shotgun (WGS) entry which is preliminary data.</text>
</comment>
<dbReference type="OrthoDB" id="9801058at2"/>
<keyword evidence="3" id="KW-0813">Transport</keyword>
<comment type="similarity">
    <text evidence="2 8">Belongs to the 4-toluene sulfonate uptake permease (TSUP) (TC 2.A.102) family.</text>
</comment>
<keyword evidence="10" id="KW-1185">Reference proteome</keyword>
<keyword evidence="4 8" id="KW-1003">Cell membrane</keyword>
<protein>
    <recommendedName>
        <fullName evidence="8">Probable membrane transporter protein</fullName>
    </recommendedName>
</protein>
<feature type="transmembrane region" description="Helical" evidence="8">
    <location>
        <begin position="232"/>
        <end position="249"/>
    </location>
</feature>
<organism evidence="9 10">
    <name type="scientific">Marinoscillum furvescens DSM 4134</name>
    <dbReference type="NCBI Taxonomy" id="1122208"/>
    <lineage>
        <taxon>Bacteria</taxon>
        <taxon>Pseudomonadati</taxon>
        <taxon>Bacteroidota</taxon>
        <taxon>Cytophagia</taxon>
        <taxon>Cytophagales</taxon>
        <taxon>Reichenbachiellaceae</taxon>
        <taxon>Marinoscillum</taxon>
    </lineage>
</organism>
<evidence type="ECO:0000256" key="1">
    <source>
        <dbReference type="ARBA" id="ARBA00004651"/>
    </source>
</evidence>
<reference evidence="9 10" key="1">
    <citation type="submission" date="2018-07" db="EMBL/GenBank/DDBJ databases">
        <title>Genomic Encyclopedia of Type Strains, Phase IV (KMG-IV): sequencing the most valuable type-strain genomes for metagenomic binning, comparative biology and taxonomic classification.</title>
        <authorList>
            <person name="Goeker M."/>
        </authorList>
    </citation>
    <scope>NUCLEOTIDE SEQUENCE [LARGE SCALE GENOMIC DNA]</scope>
    <source>
        <strain evidence="9 10">DSM 4134</strain>
    </source>
</reference>
<dbReference type="Proteomes" id="UP000256779">
    <property type="component" value="Unassembled WGS sequence"/>
</dbReference>
<feature type="transmembrane region" description="Helical" evidence="8">
    <location>
        <begin position="208"/>
        <end position="225"/>
    </location>
</feature>
<dbReference type="EMBL" id="QREG01000003">
    <property type="protein sequence ID" value="REE01754.1"/>
    <property type="molecule type" value="Genomic_DNA"/>
</dbReference>
<dbReference type="GO" id="GO:0005886">
    <property type="term" value="C:plasma membrane"/>
    <property type="evidence" value="ECO:0007669"/>
    <property type="project" value="UniProtKB-SubCell"/>
</dbReference>
<feature type="transmembrane region" description="Helical" evidence="8">
    <location>
        <begin position="176"/>
        <end position="196"/>
    </location>
</feature>
<evidence type="ECO:0000256" key="5">
    <source>
        <dbReference type="ARBA" id="ARBA00022692"/>
    </source>
</evidence>
<evidence type="ECO:0000313" key="10">
    <source>
        <dbReference type="Proteomes" id="UP000256779"/>
    </source>
</evidence>
<feature type="transmembrane region" description="Helical" evidence="8">
    <location>
        <begin position="135"/>
        <end position="164"/>
    </location>
</feature>
<evidence type="ECO:0000256" key="2">
    <source>
        <dbReference type="ARBA" id="ARBA00009142"/>
    </source>
</evidence>
<dbReference type="InterPro" id="IPR052017">
    <property type="entry name" value="TSUP"/>
</dbReference>
<comment type="subcellular location">
    <subcellularLocation>
        <location evidence="1 8">Cell membrane</location>
        <topology evidence="1 8">Multi-pass membrane protein</topology>
    </subcellularLocation>
</comment>
<dbReference type="InterPro" id="IPR002781">
    <property type="entry name" value="TM_pro_TauE-like"/>
</dbReference>
<proteinExistence type="inferred from homology"/>
<dbReference type="AlphaFoldDB" id="A0A3D9L6K3"/>
<feature type="transmembrane region" description="Helical" evidence="8">
    <location>
        <begin position="7"/>
        <end position="24"/>
    </location>
</feature>
<keyword evidence="5 8" id="KW-0812">Transmembrane</keyword>
<evidence type="ECO:0000256" key="6">
    <source>
        <dbReference type="ARBA" id="ARBA00022989"/>
    </source>
</evidence>
<feature type="transmembrane region" description="Helical" evidence="8">
    <location>
        <begin position="30"/>
        <end position="47"/>
    </location>
</feature>
<keyword evidence="6 8" id="KW-1133">Transmembrane helix</keyword>
<feature type="transmembrane region" description="Helical" evidence="8">
    <location>
        <begin position="104"/>
        <end position="123"/>
    </location>
</feature>
<dbReference type="RefSeq" id="WP_115867029.1">
    <property type="nucleotide sequence ID" value="NZ_QREG01000003.1"/>
</dbReference>
<feature type="transmembrane region" description="Helical" evidence="8">
    <location>
        <begin position="54"/>
        <end position="72"/>
    </location>
</feature>
<dbReference type="PANTHER" id="PTHR30269">
    <property type="entry name" value="TRANSMEMBRANE PROTEIN YFCA"/>
    <property type="match status" value="1"/>
</dbReference>
<name>A0A3D9L6K3_MARFU</name>
<evidence type="ECO:0000256" key="7">
    <source>
        <dbReference type="ARBA" id="ARBA00023136"/>
    </source>
</evidence>
<keyword evidence="7 8" id="KW-0472">Membrane</keyword>
<evidence type="ECO:0000256" key="3">
    <source>
        <dbReference type="ARBA" id="ARBA00022448"/>
    </source>
</evidence>
<evidence type="ECO:0000256" key="8">
    <source>
        <dbReference type="RuleBase" id="RU363041"/>
    </source>
</evidence>
<sequence>MIDLFSFHLTTAEVALFFITALLIGMAKTGVHGAGMAAVPLLAIVFGGKQSSGILLPILCIADVFAVIYYHRHTKWGHLLRLFPWAALGILIGTYVGEQIDDQMFRLIMGVIIIGSLGIMLWQERTKNPHIPQGLWFAALLGVLGGFTTMVGNLAGSVMALYLLTMRLPKNEYIGTAAWFFMIVNWFKIPFHVFAWETITWNSFMLDLSTIPAVAIGAFLGIVVVRKIPEMYYRWFIIGTTALAAVMMVF</sequence>
<accession>A0A3D9L6K3</accession>
<feature type="transmembrane region" description="Helical" evidence="8">
    <location>
        <begin position="78"/>
        <end position="97"/>
    </location>
</feature>
<dbReference type="PANTHER" id="PTHR30269:SF23">
    <property type="entry name" value="MEMBRANE TRANSPORTER PROTEIN YDHB-RELATED"/>
    <property type="match status" value="1"/>
</dbReference>
<gene>
    <name evidence="9" type="ORF">C7460_103271</name>
</gene>